<dbReference type="PROSITE" id="PS00624">
    <property type="entry name" value="GMC_OXRED_2"/>
    <property type="match status" value="1"/>
</dbReference>
<dbReference type="InterPro" id="IPR007867">
    <property type="entry name" value="GMC_OxRtase_C"/>
</dbReference>
<dbReference type="PROSITE" id="PS00623">
    <property type="entry name" value="GMC_OXRED_1"/>
    <property type="match status" value="1"/>
</dbReference>
<dbReference type="Gene3D" id="3.30.410.40">
    <property type="match status" value="1"/>
</dbReference>
<gene>
    <name evidence="8" type="ORF">KIH74_12045</name>
</gene>
<comment type="similarity">
    <text evidence="2 5">Belongs to the GMC oxidoreductase family.</text>
</comment>
<keyword evidence="9" id="KW-1185">Reference proteome</keyword>
<dbReference type="PIRSF" id="PIRSF000137">
    <property type="entry name" value="Alcohol_oxidase"/>
    <property type="match status" value="1"/>
</dbReference>
<dbReference type="Pfam" id="PF13450">
    <property type="entry name" value="NAD_binding_8"/>
    <property type="match status" value="1"/>
</dbReference>
<evidence type="ECO:0000256" key="4">
    <source>
        <dbReference type="ARBA" id="ARBA00022827"/>
    </source>
</evidence>
<dbReference type="Proteomes" id="UP001197247">
    <property type="component" value="Unassembled WGS sequence"/>
</dbReference>
<comment type="caution">
    <text evidence="8">The sequence shown here is derived from an EMBL/GenBank/DDBJ whole genome shotgun (WGS) entry which is preliminary data.</text>
</comment>
<sequence>MTSGFDVVVVGAGASGAPLAVRLSENPSCRVLLLEAGPDVTTTQAFPPEILDAGGLGAAMPGHPNNWAFLARLTPHLTYLVARGRILGGSTALNGTYFVRARRADFDTWAAAGNTEWTYERCLPYYRRLETDLDHPGSDLHGDAGPIPVRRAPQNAHPVTRAFAEACAELGFAAEPDKNAEQTPGYGPLPVNAVDGVRINTGIAYVNPHRDRPNLTVRGDTTARRVLLDGTRVTGVEVEDAHGRVSTIDAPLVVLSAGAIKSPHLLALSGIGPARELEAAGIAVVRDAPGVGKNFSDHPDISITWTPRRRLTGRRQRDMFQSVLNFSSSGSAHDGDLEILPQLRPLAEALGLHTGRRVRLRGLLPVLHRSAAILRDLKGVSLRRVMQQAATRNDLAFSVAVQQALSRGQITTVSADPHVQPEIDYHYLSSPEDLRRMREVVRVAVNLLRTRAFAPYFRALGELDQDTLDDDARLDTWMLGHLGTAIHACGSCAMGPGDDPDAVVDQYGRVHGVTGLRVADTSILPTTPSRGPAATAVMLGERVADFIGSGH</sequence>
<protein>
    <submittedName>
        <fullName evidence="8">FAD-dependent oxidoreductase</fullName>
    </submittedName>
</protein>
<evidence type="ECO:0000256" key="3">
    <source>
        <dbReference type="ARBA" id="ARBA00022630"/>
    </source>
</evidence>
<evidence type="ECO:0000313" key="8">
    <source>
        <dbReference type="EMBL" id="MBT0769659.1"/>
    </source>
</evidence>
<evidence type="ECO:0000256" key="2">
    <source>
        <dbReference type="ARBA" id="ARBA00010790"/>
    </source>
</evidence>
<evidence type="ECO:0000256" key="1">
    <source>
        <dbReference type="ARBA" id="ARBA00001974"/>
    </source>
</evidence>
<dbReference type="InterPro" id="IPR012132">
    <property type="entry name" value="GMC_OxRdtase"/>
</dbReference>
<dbReference type="InterPro" id="IPR036188">
    <property type="entry name" value="FAD/NAD-bd_sf"/>
</dbReference>
<evidence type="ECO:0000256" key="5">
    <source>
        <dbReference type="RuleBase" id="RU003968"/>
    </source>
</evidence>
<dbReference type="PANTHER" id="PTHR11552">
    <property type="entry name" value="GLUCOSE-METHANOL-CHOLINE GMC OXIDOREDUCTASE"/>
    <property type="match status" value="1"/>
</dbReference>
<name>A0ABS5TJB1_9ACTN</name>
<dbReference type="SUPFAM" id="SSF54373">
    <property type="entry name" value="FAD-linked reductases, C-terminal domain"/>
    <property type="match status" value="1"/>
</dbReference>
<organism evidence="8 9">
    <name type="scientific">Kineosporia corallincola</name>
    <dbReference type="NCBI Taxonomy" id="2835133"/>
    <lineage>
        <taxon>Bacteria</taxon>
        <taxon>Bacillati</taxon>
        <taxon>Actinomycetota</taxon>
        <taxon>Actinomycetes</taxon>
        <taxon>Kineosporiales</taxon>
        <taxon>Kineosporiaceae</taxon>
        <taxon>Kineosporia</taxon>
    </lineage>
</organism>
<keyword evidence="4 5" id="KW-0274">FAD</keyword>
<comment type="cofactor">
    <cofactor evidence="1">
        <name>FAD</name>
        <dbReference type="ChEBI" id="CHEBI:57692"/>
    </cofactor>
</comment>
<dbReference type="Pfam" id="PF00732">
    <property type="entry name" value="GMC_oxred_N"/>
    <property type="match status" value="1"/>
</dbReference>
<evidence type="ECO:0000313" key="9">
    <source>
        <dbReference type="Proteomes" id="UP001197247"/>
    </source>
</evidence>
<dbReference type="Gene3D" id="3.50.50.60">
    <property type="entry name" value="FAD/NAD(P)-binding domain"/>
    <property type="match status" value="1"/>
</dbReference>
<dbReference type="EMBL" id="JAHBAY010000004">
    <property type="protein sequence ID" value="MBT0769659.1"/>
    <property type="molecule type" value="Genomic_DNA"/>
</dbReference>
<evidence type="ECO:0000259" key="7">
    <source>
        <dbReference type="PROSITE" id="PS00624"/>
    </source>
</evidence>
<dbReference type="InterPro" id="IPR000172">
    <property type="entry name" value="GMC_OxRdtase_N"/>
</dbReference>
<dbReference type="SUPFAM" id="SSF51905">
    <property type="entry name" value="FAD/NAD(P)-binding domain"/>
    <property type="match status" value="1"/>
</dbReference>
<dbReference type="RefSeq" id="WP_214155956.1">
    <property type="nucleotide sequence ID" value="NZ_JAHBAY010000004.1"/>
</dbReference>
<dbReference type="PANTHER" id="PTHR11552:SF147">
    <property type="entry name" value="CHOLINE DEHYDROGENASE, MITOCHONDRIAL"/>
    <property type="match status" value="1"/>
</dbReference>
<proteinExistence type="inferred from homology"/>
<feature type="domain" description="Glucose-methanol-choline oxidoreductase N-terminal" evidence="6">
    <location>
        <begin position="84"/>
        <end position="107"/>
    </location>
</feature>
<keyword evidence="3 5" id="KW-0285">Flavoprotein</keyword>
<evidence type="ECO:0000259" key="6">
    <source>
        <dbReference type="PROSITE" id="PS00623"/>
    </source>
</evidence>
<accession>A0ABS5TJB1</accession>
<reference evidence="8 9" key="1">
    <citation type="submission" date="2021-05" db="EMBL/GenBank/DDBJ databases">
        <title>Kineosporia and Streptomyces sp. nov. two new marine actinobacteria isolated from Coral.</title>
        <authorList>
            <person name="Buangrab K."/>
            <person name="Sutthacheep M."/>
            <person name="Yeemin T."/>
            <person name="Harunari E."/>
            <person name="Igarashi Y."/>
            <person name="Kanchanasin P."/>
            <person name="Tanasupawat S."/>
            <person name="Phongsopitanun W."/>
        </authorList>
    </citation>
    <scope>NUCLEOTIDE SEQUENCE [LARGE SCALE GENOMIC DNA]</scope>
    <source>
        <strain evidence="8 9">J2-2</strain>
    </source>
</reference>
<feature type="domain" description="Glucose-methanol-choline oxidoreductase N-terminal" evidence="7">
    <location>
        <begin position="258"/>
        <end position="272"/>
    </location>
</feature>
<dbReference type="Pfam" id="PF05199">
    <property type="entry name" value="GMC_oxred_C"/>
    <property type="match status" value="1"/>
</dbReference>